<organism evidence="1 2">
    <name type="scientific">Linnemannia hyalina</name>
    <dbReference type="NCBI Taxonomy" id="64524"/>
    <lineage>
        <taxon>Eukaryota</taxon>
        <taxon>Fungi</taxon>
        <taxon>Fungi incertae sedis</taxon>
        <taxon>Mucoromycota</taxon>
        <taxon>Mortierellomycotina</taxon>
        <taxon>Mortierellomycetes</taxon>
        <taxon>Mortierellales</taxon>
        <taxon>Mortierellaceae</taxon>
        <taxon>Linnemannia</taxon>
    </lineage>
</organism>
<keyword evidence="2" id="KW-1185">Reference proteome</keyword>
<comment type="caution">
    <text evidence="1">The sequence shown here is derived from an EMBL/GenBank/DDBJ whole genome shotgun (WGS) entry which is preliminary data.</text>
</comment>
<name>A0A9P7XQT1_9FUNG</name>
<dbReference type="Proteomes" id="UP000707451">
    <property type="component" value="Unassembled WGS sequence"/>
</dbReference>
<gene>
    <name evidence="1" type="ORF">KI688_002744</name>
</gene>
<dbReference type="EMBL" id="JAHRHY010000012">
    <property type="protein sequence ID" value="KAG9065419.1"/>
    <property type="molecule type" value="Genomic_DNA"/>
</dbReference>
<evidence type="ECO:0000313" key="1">
    <source>
        <dbReference type="EMBL" id="KAG9065419.1"/>
    </source>
</evidence>
<proteinExistence type="predicted"/>
<accession>A0A9P7XQT1</accession>
<reference evidence="1" key="1">
    <citation type="submission" date="2021-06" db="EMBL/GenBank/DDBJ databases">
        <title>Genome Sequence of Mortierella hyaline Strain SCG-10, a Cold-Adapted, Nitrate-Reducing Fungus Isolated from Soil in Minnesota, USA.</title>
        <authorList>
            <person name="Aldossari N."/>
        </authorList>
    </citation>
    <scope>NUCLEOTIDE SEQUENCE</scope>
    <source>
        <strain evidence="1">SCG-10</strain>
    </source>
</reference>
<dbReference type="AlphaFoldDB" id="A0A9P7XQT1"/>
<evidence type="ECO:0000313" key="2">
    <source>
        <dbReference type="Proteomes" id="UP000707451"/>
    </source>
</evidence>
<protein>
    <submittedName>
        <fullName evidence="1">Uncharacterized protein</fullName>
    </submittedName>
</protein>
<sequence length="129" mass="14918">MYYKNKHGKIATLHWPRDLVLTSEAGSLKAERDIRESLTLYSHEDAAKSLKAKSKRDIDLYRKGVDAIENEWKEGTKARYLLNDPSIGQAFSTINKLKARTDEEVPRTRDERYLLFMDNTDDLNTPDIS</sequence>